<keyword evidence="5" id="KW-1185">Reference proteome</keyword>
<dbReference type="GO" id="GO:0044281">
    <property type="term" value="P:small molecule metabolic process"/>
    <property type="evidence" value="ECO:0007669"/>
    <property type="project" value="UniProtKB-ARBA"/>
</dbReference>
<keyword evidence="3" id="KW-0460">Magnesium</keyword>
<dbReference type="InterPro" id="IPR041492">
    <property type="entry name" value="HAD_2"/>
</dbReference>
<dbReference type="SUPFAM" id="SSF56784">
    <property type="entry name" value="HAD-like"/>
    <property type="match status" value="1"/>
</dbReference>
<dbReference type="EMBL" id="AZHX01000894">
    <property type="protein sequence ID" value="ETX05685.1"/>
    <property type="molecule type" value="Genomic_DNA"/>
</dbReference>
<dbReference type="SFLD" id="SFLDG01129">
    <property type="entry name" value="C1.5:_HAD__Beta-PGM__Phosphata"/>
    <property type="match status" value="1"/>
</dbReference>
<protein>
    <recommendedName>
        <fullName evidence="6">HAD family hydrolase</fullName>
    </recommendedName>
</protein>
<comment type="caution">
    <text evidence="4">The sequence shown here is derived from an EMBL/GenBank/DDBJ whole genome shotgun (WGS) entry which is preliminary data.</text>
</comment>
<evidence type="ECO:0000313" key="4">
    <source>
        <dbReference type="EMBL" id="ETX05685.1"/>
    </source>
</evidence>
<evidence type="ECO:0000256" key="1">
    <source>
        <dbReference type="ARBA" id="ARBA00001946"/>
    </source>
</evidence>
<dbReference type="InterPro" id="IPR051400">
    <property type="entry name" value="HAD-like_hydrolase"/>
</dbReference>
<evidence type="ECO:0000256" key="3">
    <source>
        <dbReference type="ARBA" id="ARBA00022842"/>
    </source>
</evidence>
<dbReference type="Gene3D" id="3.40.50.1000">
    <property type="entry name" value="HAD superfamily/HAD-like"/>
    <property type="match status" value="1"/>
</dbReference>
<dbReference type="PANTHER" id="PTHR46470">
    <property type="entry name" value="N-ACYLNEURAMINATE-9-PHOSPHATASE"/>
    <property type="match status" value="1"/>
</dbReference>
<dbReference type="InterPro" id="IPR036412">
    <property type="entry name" value="HAD-like_sf"/>
</dbReference>
<gene>
    <name evidence="4" type="ORF">ETSY2_21520</name>
</gene>
<organism evidence="4 5">
    <name type="scientific">Candidatus Entotheonella gemina</name>
    <dbReference type="NCBI Taxonomy" id="1429439"/>
    <lineage>
        <taxon>Bacteria</taxon>
        <taxon>Pseudomonadati</taxon>
        <taxon>Nitrospinota/Tectimicrobiota group</taxon>
        <taxon>Candidatus Tectimicrobiota</taxon>
        <taxon>Candidatus Entotheonellia</taxon>
        <taxon>Candidatus Entotheonellales</taxon>
        <taxon>Candidatus Entotheonellaceae</taxon>
        <taxon>Candidatus Entotheonella</taxon>
    </lineage>
</organism>
<dbReference type="Proteomes" id="UP000019140">
    <property type="component" value="Unassembled WGS sequence"/>
</dbReference>
<dbReference type="NCBIfam" id="TIGR01549">
    <property type="entry name" value="HAD-SF-IA-v1"/>
    <property type="match status" value="1"/>
</dbReference>
<dbReference type="Pfam" id="PF13419">
    <property type="entry name" value="HAD_2"/>
    <property type="match status" value="1"/>
</dbReference>
<dbReference type="PANTHER" id="PTHR46470:SF4">
    <property type="entry name" value="5-AMINO-6-(5-PHOSPHO-D-RIBITYLAMINO)URACIL PHOSPHATASE YIGB"/>
    <property type="match status" value="1"/>
</dbReference>
<dbReference type="HOGENOM" id="CLU_045011_8_3_7"/>
<evidence type="ECO:0000256" key="2">
    <source>
        <dbReference type="ARBA" id="ARBA00022801"/>
    </source>
</evidence>
<name>W4M647_9BACT</name>
<comment type="cofactor">
    <cofactor evidence="1">
        <name>Mg(2+)</name>
        <dbReference type="ChEBI" id="CHEBI:18420"/>
    </cofactor>
</comment>
<dbReference type="GO" id="GO:0016787">
    <property type="term" value="F:hydrolase activity"/>
    <property type="evidence" value="ECO:0007669"/>
    <property type="project" value="UniProtKB-KW"/>
</dbReference>
<evidence type="ECO:0000313" key="5">
    <source>
        <dbReference type="Proteomes" id="UP000019140"/>
    </source>
</evidence>
<reference evidence="4 5" key="1">
    <citation type="journal article" date="2014" name="Nature">
        <title>An environmental bacterial taxon with a large and distinct metabolic repertoire.</title>
        <authorList>
            <person name="Wilson M.C."/>
            <person name="Mori T."/>
            <person name="Ruckert C."/>
            <person name="Uria A.R."/>
            <person name="Helf M.J."/>
            <person name="Takada K."/>
            <person name="Gernert C."/>
            <person name="Steffens U.A."/>
            <person name="Heycke N."/>
            <person name="Schmitt S."/>
            <person name="Rinke C."/>
            <person name="Helfrich E.J."/>
            <person name="Brachmann A.O."/>
            <person name="Gurgui C."/>
            <person name="Wakimoto T."/>
            <person name="Kracht M."/>
            <person name="Crusemann M."/>
            <person name="Hentschel U."/>
            <person name="Abe I."/>
            <person name="Matsunaga S."/>
            <person name="Kalinowski J."/>
            <person name="Takeyama H."/>
            <person name="Piel J."/>
        </authorList>
    </citation>
    <scope>NUCLEOTIDE SEQUENCE [LARGE SCALE GENOMIC DNA]</scope>
    <source>
        <strain evidence="5">TSY2</strain>
    </source>
</reference>
<dbReference type="AlphaFoldDB" id="W4M647"/>
<keyword evidence="2" id="KW-0378">Hydrolase</keyword>
<dbReference type="InterPro" id="IPR006439">
    <property type="entry name" value="HAD-SF_hydro_IA"/>
</dbReference>
<dbReference type="SFLD" id="SFLDS00003">
    <property type="entry name" value="Haloacid_Dehalogenase"/>
    <property type="match status" value="1"/>
</dbReference>
<accession>W4M647</accession>
<dbReference type="InterPro" id="IPR023214">
    <property type="entry name" value="HAD_sf"/>
</dbReference>
<sequence>MQRCAGEMLSSGSKTEAPTHVLFDFFGTLVDYSSSNYSEQGHEQSFGLLRDAGADLGYERLLLLWEAIFAEFNEAAEQSHREFSMIELASAFLHRTLGEAREALVRDFIQAYISEWNRSVRYLEGLSEMLERLNERFTLAVITNTHEPDLVPDHLARMGVSGLFSCVVTSVELGVRKPAPGIFSHTLGLLQVPPEQCLYVGDNYHADYLGATSTGIRALLIDPLRQTPVAHEARLESILDLEHRLGTL</sequence>
<evidence type="ECO:0008006" key="6">
    <source>
        <dbReference type="Google" id="ProtNLM"/>
    </source>
</evidence>
<dbReference type="Gene3D" id="1.20.120.1600">
    <property type="match status" value="1"/>
</dbReference>
<proteinExistence type="predicted"/>